<dbReference type="Proteomes" id="UP001321749">
    <property type="component" value="Unassembled WGS sequence"/>
</dbReference>
<comment type="caution">
    <text evidence="1">The sequence shown here is derived from an EMBL/GenBank/DDBJ whole genome shotgun (WGS) entry which is preliminary data.</text>
</comment>
<feature type="non-terminal residue" evidence="1">
    <location>
        <position position="1"/>
    </location>
</feature>
<protein>
    <submittedName>
        <fullName evidence="1">Uncharacterized protein</fullName>
    </submittedName>
</protein>
<dbReference type="PANTHER" id="PTHR38167">
    <property type="entry name" value="C2H2-TYPE DOMAIN-CONTAINING PROTEIN"/>
    <property type="match status" value="1"/>
</dbReference>
<dbReference type="AlphaFoldDB" id="A0AAV9HC51"/>
<dbReference type="PANTHER" id="PTHR38167:SF1">
    <property type="entry name" value="C2H2-TYPE DOMAIN-CONTAINING PROTEIN"/>
    <property type="match status" value="1"/>
</dbReference>
<evidence type="ECO:0000313" key="1">
    <source>
        <dbReference type="EMBL" id="KAK4458629.1"/>
    </source>
</evidence>
<reference evidence="1" key="2">
    <citation type="submission" date="2023-06" db="EMBL/GenBank/DDBJ databases">
        <authorList>
            <consortium name="Lawrence Berkeley National Laboratory"/>
            <person name="Mondo S.J."/>
            <person name="Hensen N."/>
            <person name="Bonometti L."/>
            <person name="Westerberg I."/>
            <person name="Brannstrom I.O."/>
            <person name="Guillou S."/>
            <person name="Cros-Aarteil S."/>
            <person name="Calhoun S."/>
            <person name="Haridas S."/>
            <person name="Kuo A."/>
            <person name="Pangilinan J."/>
            <person name="Riley R."/>
            <person name="Labutti K."/>
            <person name="Andreopoulos B."/>
            <person name="Lipzen A."/>
            <person name="Chen C."/>
            <person name="Yanf M."/>
            <person name="Daum C."/>
            <person name="Ng V."/>
            <person name="Clum A."/>
            <person name="Steindorff A."/>
            <person name="Ohm R."/>
            <person name="Martin F."/>
            <person name="Silar P."/>
            <person name="Natvig D."/>
            <person name="Lalanne C."/>
            <person name="Gautier V."/>
            <person name="Ament-Velasquez S.L."/>
            <person name="Kruys A."/>
            <person name="Hutchinson M.I."/>
            <person name="Powell A.J."/>
            <person name="Barry K."/>
            <person name="Miller A.N."/>
            <person name="Grigoriev I.V."/>
            <person name="Debuchy R."/>
            <person name="Gladieux P."/>
            <person name="Thoren M.H."/>
            <person name="Johannesson H."/>
        </authorList>
    </citation>
    <scope>NUCLEOTIDE SEQUENCE</scope>
    <source>
        <strain evidence="1">PSN324</strain>
    </source>
</reference>
<name>A0AAV9HC51_9PEZI</name>
<keyword evidence="2" id="KW-1185">Reference proteome</keyword>
<accession>A0AAV9HC51</accession>
<sequence length="146" mass="16891">LEALVNVPEEQLRAEVRAICVDDSDVHQRLAKYLGVIQDTAAAAHAQSLASKKRRRDLGDFRVCERCHDAFFESENEKGVCLYHPGNLEVNWDCWPDHEEETHGPVYDDERIKEYPEGFTWDCCERTNGISKGCMRGRHWAKDDKR</sequence>
<feature type="non-terminal residue" evidence="1">
    <location>
        <position position="146"/>
    </location>
</feature>
<dbReference type="EMBL" id="MU865062">
    <property type="protein sequence ID" value="KAK4458629.1"/>
    <property type="molecule type" value="Genomic_DNA"/>
</dbReference>
<evidence type="ECO:0000313" key="2">
    <source>
        <dbReference type="Proteomes" id="UP001321749"/>
    </source>
</evidence>
<reference evidence="1" key="1">
    <citation type="journal article" date="2023" name="Mol. Phylogenet. Evol.">
        <title>Genome-scale phylogeny and comparative genomics of the fungal order Sordariales.</title>
        <authorList>
            <person name="Hensen N."/>
            <person name="Bonometti L."/>
            <person name="Westerberg I."/>
            <person name="Brannstrom I.O."/>
            <person name="Guillou S."/>
            <person name="Cros-Aarteil S."/>
            <person name="Calhoun S."/>
            <person name="Haridas S."/>
            <person name="Kuo A."/>
            <person name="Mondo S."/>
            <person name="Pangilinan J."/>
            <person name="Riley R."/>
            <person name="LaButti K."/>
            <person name="Andreopoulos B."/>
            <person name="Lipzen A."/>
            <person name="Chen C."/>
            <person name="Yan M."/>
            <person name="Daum C."/>
            <person name="Ng V."/>
            <person name="Clum A."/>
            <person name="Steindorff A."/>
            <person name="Ohm R.A."/>
            <person name="Martin F."/>
            <person name="Silar P."/>
            <person name="Natvig D.O."/>
            <person name="Lalanne C."/>
            <person name="Gautier V."/>
            <person name="Ament-Velasquez S.L."/>
            <person name="Kruys A."/>
            <person name="Hutchinson M.I."/>
            <person name="Powell A.J."/>
            <person name="Barry K."/>
            <person name="Miller A.N."/>
            <person name="Grigoriev I.V."/>
            <person name="Debuchy R."/>
            <person name="Gladieux P."/>
            <person name="Hiltunen Thoren M."/>
            <person name="Johannesson H."/>
        </authorList>
    </citation>
    <scope>NUCLEOTIDE SEQUENCE</scope>
    <source>
        <strain evidence="1">PSN324</strain>
    </source>
</reference>
<organism evidence="1 2">
    <name type="scientific">Cladorrhinum samala</name>
    <dbReference type="NCBI Taxonomy" id="585594"/>
    <lineage>
        <taxon>Eukaryota</taxon>
        <taxon>Fungi</taxon>
        <taxon>Dikarya</taxon>
        <taxon>Ascomycota</taxon>
        <taxon>Pezizomycotina</taxon>
        <taxon>Sordariomycetes</taxon>
        <taxon>Sordariomycetidae</taxon>
        <taxon>Sordariales</taxon>
        <taxon>Podosporaceae</taxon>
        <taxon>Cladorrhinum</taxon>
    </lineage>
</organism>
<gene>
    <name evidence="1" type="ORF">QBC42DRAFT_158766</name>
</gene>
<proteinExistence type="predicted"/>